<keyword evidence="2" id="KW-1185">Reference proteome</keyword>
<protein>
    <submittedName>
        <fullName evidence="1">Uncharacterized protein</fullName>
    </submittedName>
</protein>
<dbReference type="InterPro" id="IPR036844">
    <property type="entry name" value="Hint_dom_sf"/>
</dbReference>
<comment type="caution">
    <text evidence="1">The sequence shown here is derived from an EMBL/GenBank/DDBJ whole genome shotgun (WGS) entry which is preliminary data.</text>
</comment>
<sequence>MASGTLKPGTQVLTDYGPKTIEDIREGDALITKAGNPPQMGDCSDEIVKEACGEGTILFGFNDEEPFFTANHVFYTTTGLRAIDPIGAKRENPWLEHLNYPEITVKSIARVLKGVPNTQRQDMLSHIKELQPVLQRLGAQNFMEGLAREL</sequence>
<dbReference type="EMBL" id="JASNWA010000007">
    <property type="protein sequence ID" value="KAK3172684.1"/>
    <property type="molecule type" value="Genomic_DNA"/>
</dbReference>
<evidence type="ECO:0000313" key="1">
    <source>
        <dbReference type="EMBL" id="KAK3172684.1"/>
    </source>
</evidence>
<dbReference type="Gene3D" id="2.170.16.10">
    <property type="entry name" value="Hedgehog/Intein (Hint) domain"/>
    <property type="match status" value="1"/>
</dbReference>
<gene>
    <name evidence="1" type="ORF">OEA41_006008</name>
</gene>
<dbReference type="AlphaFoldDB" id="A0AAD9Z735"/>
<name>A0AAD9Z735_9LECA</name>
<reference evidence="1" key="1">
    <citation type="submission" date="2022-11" db="EMBL/GenBank/DDBJ databases">
        <title>Chromosomal genome sequence assembly and mating type (MAT) locus characterization of the leprose asexual lichenized fungus Lepraria neglecta (Nyl.) Erichsen.</title>
        <authorList>
            <person name="Allen J.L."/>
            <person name="Pfeffer B."/>
        </authorList>
    </citation>
    <scope>NUCLEOTIDE SEQUENCE</scope>
    <source>
        <strain evidence="1">Allen 5258</strain>
    </source>
</reference>
<dbReference type="Proteomes" id="UP001276659">
    <property type="component" value="Unassembled WGS sequence"/>
</dbReference>
<evidence type="ECO:0000313" key="2">
    <source>
        <dbReference type="Proteomes" id="UP001276659"/>
    </source>
</evidence>
<proteinExistence type="predicted"/>
<dbReference type="SUPFAM" id="SSF51294">
    <property type="entry name" value="Hedgehog/intein (Hint) domain"/>
    <property type="match status" value="1"/>
</dbReference>
<organism evidence="1 2">
    <name type="scientific">Lepraria neglecta</name>
    <dbReference type="NCBI Taxonomy" id="209136"/>
    <lineage>
        <taxon>Eukaryota</taxon>
        <taxon>Fungi</taxon>
        <taxon>Dikarya</taxon>
        <taxon>Ascomycota</taxon>
        <taxon>Pezizomycotina</taxon>
        <taxon>Lecanoromycetes</taxon>
        <taxon>OSLEUM clade</taxon>
        <taxon>Lecanoromycetidae</taxon>
        <taxon>Lecanorales</taxon>
        <taxon>Lecanorineae</taxon>
        <taxon>Stereocaulaceae</taxon>
        <taxon>Lepraria</taxon>
    </lineage>
</organism>
<accession>A0AAD9Z735</accession>